<keyword evidence="10" id="KW-1185">Reference proteome</keyword>
<evidence type="ECO:0000256" key="4">
    <source>
        <dbReference type="ARBA" id="ARBA00022692"/>
    </source>
</evidence>
<evidence type="ECO:0000313" key="9">
    <source>
        <dbReference type="EMBL" id="MFD1695401.1"/>
    </source>
</evidence>
<comment type="caution">
    <text evidence="9">The sequence shown here is derived from an EMBL/GenBank/DDBJ whole genome shotgun (WGS) entry which is preliminary data.</text>
</comment>
<sequence length="415" mass="44505">MLAPLLLAVLSGTLWGAVALSVMGVTLTLVSGVVAMPAAGAAALAGACHGVWLVVTGRAGRSASGEALRLAPDLGIDLLLLFVLMMGLSLAMPFSLPFDTHPLMQALALVAALAAVIAANRLCLTGVRLAPMRRYDVELVIIRALKGLGFVFFFIIVALPFYVMVMTSLKSQQALLANPLDLSIDLGQGITSLLRSYVELFTKYDFGTYLWVSTVVSVATVVLTLLFSVPGAYAVARLRFRGQAMLSRSVLLIYMVPAIVLVIPLYAVFSQLGLRNSLTGLLIVYPATTIPVALYMLQGYFRGLPAELEEAGLMDGLSRLGVILKITLPLSLPALASVSLYVFMIAWNEFLFAFMFLDNPDIFTLSRGIVALNSSEVPRQHLMAGAVIATVPVLFIFLWFERFLVQGLTAGSVKG</sequence>
<name>A0ABW4JVV2_9HYPH</name>
<dbReference type="SUPFAM" id="SSF161098">
    <property type="entry name" value="MetI-like"/>
    <property type="match status" value="1"/>
</dbReference>
<feature type="transmembrane region" description="Helical" evidence="7">
    <location>
        <begin position="102"/>
        <end position="123"/>
    </location>
</feature>
<dbReference type="Pfam" id="PF00528">
    <property type="entry name" value="BPD_transp_1"/>
    <property type="match status" value="1"/>
</dbReference>
<feature type="transmembrane region" description="Helical" evidence="7">
    <location>
        <begin position="29"/>
        <end position="55"/>
    </location>
</feature>
<feature type="domain" description="ABC transmembrane type-1" evidence="8">
    <location>
        <begin position="210"/>
        <end position="400"/>
    </location>
</feature>
<dbReference type="EMBL" id="JBHUFA010000001">
    <property type="protein sequence ID" value="MFD1695401.1"/>
    <property type="molecule type" value="Genomic_DNA"/>
</dbReference>
<evidence type="ECO:0000313" key="10">
    <source>
        <dbReference type="Proteomes" id="UP001597327"/>
    </source>
</evidence>
<evidence type="ECO:0000256" key="7">
    <source>
        <dbReference type="RuleBase" id="RU363032"/>
    </source>
</evidence>
<keyword evidence="3" id="KW-1003">Cell membrane</keyword>
<comment type="similarity">
    <text evidence="7">Belongs to the binding-protein-dependent transport system permease family.</text>
</comment>
<dbReference type="PANTHER" id="PTHR32243">
    <property type="entry name" value="MALTOSE TRANSPORT SYSTEM PERMEASE-RELATED"/>
    <property type="match status" value="1"/>
</dbReference>
<keyword evidence="4 7" id="KW-0812">Transmembrane</keyword>
<dbReference type="CDD" id="cd06261">
    <property type="entry name" value="TM_PBP2"/>
    <property type="match status" value="1"/>
</dbReference>
<keyword evidence="5 7" id="KW-1133">Transmembrane helix</keyword>
<evidence type="ECO:0000256" key="2">
    <source>
        <dbReference type="ARBA" id="ARBA00022448"/>
    </source>
</evidence>
<dbReference type="InterPro" id="IPR035906">
    <property type="entry name" value="MetI-like_sf"/>
</dbReference>
<evidence type="ECO:0000256" key="1">
    <source>
        <dbReference type="ARBA" id="ARBA00004651"/>
    </source>
</evidence>
<feature type="transmembrane region" description="Helical" evidence="7">
    <location>
        <begin position="322"/>
        <end position="344"/>
    </location>
</feature>
<organism evidence="9 10">
    <name type="scientific">Roseibium aestuarii</name>
    <dbReference type="NCBI Taxonomy" id="2600299"/>
    <lineage>
        <taxon>Bacteria</taxon>
        <taxon>Pseudomonadati</taxon>
        <taxon>Pseudomonadota</taxon>
        <taxon>Alphaproteobacteria</taxon>
        <taxon>Hyphomicrobiales</taxon>
        <taxon>Stappiaceae</taxon>
        <taxon>Roseibium</taxon>
    </lineage>
</organism>
<evidence type="ECO:0000256" key="3">
    <source>
        <dbReference type="ARBA" id="ARBA00022475"/>
    </source>
</evidence>
<feature type="transmembrane region" description="Helical" evidence="7">
    <location>
        <begin position="76"/>
        <end position="96"/>
    </location>
</feature>
<feature type="transmembrane region" description="Helical" evidence="7">
    <location>
        <begin position="281"/>
        <end position="301"/>
    </location>
</feature>
<dbReference type="PROSITE" id="PS50928">
    <property type="entry name" value="ABC_TM1"/>
    <property type="match status" value="1"/>
</dbReference>
<feature type="transmembrane region" description="Helical" evidence="7">
    <location>
        <begin position="209"/>
        <end position="229"/>
    </location>
</feature>
<feature type="transmembrane region" description="Helical" evidence="7">
    <location>
        <begin position="382"/>
        <end position="400"/>
    </location>
</feature>
<dbReference type="InterPro" id="IPR000515">
    <property type="entry name" value="MetI-like"/>
</dbReference>
<dbReference type="InterPro" id="IPR050901">
    <property type="entry name" value="BP-dep_ABC_trans_perm"/>
</dbReference>
<dbReference type="PANTHER" id="PTHR32243:SF18">
    <property type="entry name" value="INNER MEMBRANE ABC TRANSPORTER PERMEASE PROTEIN YCJP"/>
    <property type="match status" value="1"/>
</dbReference>
<evidence type="ECO:0000256" key="6">
    <source>
        <dbReference type="ARBA" id="ARBA00023136"/>
    </source>
</evidence>
<dbReference type="Gene3D" id="1.10.3720.10">
    <property type="entry name" value="MetI-like"/>
    <property type="match status" value="1"/>
</dbReference>
<keyword evidence="6 7" id="KW-0472">Membrane</keyword>
<keyword evidence="2 7" id="KW-0813">Transport</keyword>
<accession>A0ABW4JVV2</accession>
<reference evidence="10" key="1">
    <citation type="journal article" date="2019" name="Int. J. Syst. Evol. Microbiol.">
        <title>The Global Catalogue of Microorganisms (GCM) 10K type strain sequencing project: providing services to taxonomists for standard genome sequencing and annotation.</title>
        <authorList>
            <consortium name="The Broad Institute Genomics Platform"/>
            <consortium name="The Broad Institute Genome Sequencing Center for Infectious Disease"/>
            <person name="Wu L."/>
            <person name="Ma J."/>
        </authorList>
    </citation>
    <scope>NUCLEOTIDE SEQUENCE [LARGE SCALE GENOMIC DNA]</scope>
    <source>
        <strain evidence="10">JCM 3369</strain>
    </source>
</reference>
<dbReference type="Proteomes" id="UP001597327">
    <property type="component" value="Unassembled WGS sequence"/>
</dbReference>
<proteinExistence type="inferred from homology"/>
<gene>
    <name evidence="9" type="ORF">ACFSC7_07720</name>
</gene>
<feature type="transmembrane region" description="Helical" evidence="7">
    <location>
        <begin position="144"/>
        <end position="165"/>
    </location>
</feature>
<protein>
    <submittedName>
        <fullName evidence="9">Carbohydrate ABC transporter permease</fullName>
    </submittedName>
</protein>
<evidence type="ECO:0000256" key="5">
    <source>
        <dbReference type="ARBA" id="ARBA00022989"/>
    </source>
</evidence>
<dbReference type="RefSeq" id="WP_149890863.1">
    <property type="nucleotide sequence ID" value="NZ_JBHUFA010000001.1"/>
</dbReference>
<feature type="transmembrane region" description="Helical" evidence="7">
    <location>
        <begin position="250"/>
        <end position="269"/>
    </location>
</feature>
<comment type="subcellular location">
    <subcellularLocation>
        <location evidence="1 7">Cell membrane</location>
        <topology evidence="1 7">Multi-pass membrane protein</topology>
    </subcellularLocation>
</comment>
<evidence type="ECO:0000259" key="8">
    <source>
        <dbReference type="PROSITE" id="PS50928"/>
    </source>
</evidence>